<dbReference type="GO" id="GO:0070006">
    <property type="term" value="F:metalloaminopeptidase activity"/>
    <property type="evidence" value="ECO:0007669"/>
    <property type="project" value="InterPro"/>
</dbReference>
<sequence length="657" mass="69247">MDVKAVIRVPSGALAMRGSNCVLSYTQCVGFVPAGAAPVGSRSGWGWTRASARQASSSMRVAPRIPAVAAGSLVVPLAWNVGQYLERSARARPSARRTSTRMMATAEPYKTALQSQVPMVLEMAMPQVTRLASPVAFDGDALVVALNEADEVEGAAEPTPITLTGAAAEWDEKLDGAITGLIADEKFKAKTGSSISARLFGKGSSIKRISLVGLGKRTTLSKEGSEESKPPVSYKSLFSAAVAAAKGSKAVKKVGLILPDGVEWSAQMCTDAGEAFCAYAFKDERFQGSIAAEAKEKEGTTDEPLASFCLLGSSGSDVAQDSDFDASVARAKAIARGQGFAKHLVNAPPNVVNPVSLAESAKYIASQHADVMSIKILERDECEALGMGSYLAVGRGSVYPPKFIHMTYKPASGTATKKLAFVGKGLTFDSGGYNIKTQMMEKMKFDMGGSAAVLGAAAAIAGIKPANVEVHFIVAACENMVDSDAYRPGDIITASNGVTIEVLNTDAEGRLTLADALVYAEKLGSVDAILEMSTLTGAIMMALGNDYAGLFTQNDAFAERIQKSAKAGGEKMWRMPMPDEYAEQIKSKIADLQNIGSAPRGGAITAALFLQKFVKKVPFAHLDIANTAWDWTASQASGYGVKTYLNLAELYAKEDKE</sequence>
<reference evidence="9" key="1">
    <citation type="journal article" date="2019" name="Nat. Commun.">
        <title>Expansion of phycobilisome linker gene families in mesophilic red algae.</title>
        <authorList>
            <person name="Lee J."/>
            <person name="Kim D."/>
            <person name="Bhattacharya D."/>
            <person name="Yoon H.S."/>
        </authorList>
    </citation>
    <scope>NUCLEOTIDE SEQUENCE [LARGE SCALE GENOMIC DNA]</scope>
    <source>
        <strain evidence="9">CCMP 1328</strain>
    </source>
</reference>
<dbReference type="OrthoDB" id="412814at2759"/>
<evidence type="ECO:0000256" key="4">
    <source>
        <dbReference type="ARBA" id="ARBA00022438"/>
    </source>
</evidence>
<dbReference type="Proteomes" id="UP000324585">
    <property type="component" value="Unassembled WGS sequence"/>
</dbReference>
<dbReference type="PANTHER" id="PTHR11963">
    <property type="entry name" value="LEUCINE AMINOPEPTIDASE-RELATED"/>
    <property type="match status" value="1"/>
</dbReference>
<evidence type="ECO:0000256" key="6">
    <source>
        <dbReference type="ARBA" id="ARBA00022801"/>
    </source>
</evidence>
<comment type="catalytic activity">
    <reaction evidence="1">
        <text>Release of an N-terminal amino acid, Xaa-|-Yaa-, in which Xaa is preferably Leu, but may be other amino acids including Pro although not Arg or Lys, and Yaa may be Pro. Amino acid amides and methyl esters are also readily hydrolyzed, but rates on arylamides are exceedingly low.</text>
        <dbReference type="EC" id="3.4.11.1"/>
    </reaction>
</comment>
<feature type="domain" description="Cytosol aminopeptidase" evidence="7">
    <location>
        <begin position="504"/>
        <end position="511"/>
    </location>
</feature>
<keyword evidence="5" id="KW-0645">Protease</keyword>
<dbReference type="Pfam" id="PF00883">
    <property type="entry name" value="Peptidase_M17"/>
    <property type="match status" value="1"/>
</dbReference>
<dbReference type="Pfam" id="PF02789">
    <property type="entry name" value="Peptidase_M17_N"/>
    <property type="match status" value="1"/>
</dbReference>
<organism evidence="8 9">
    <name type="scientific">Porphyridium purpureum</name>
    <name type="common">Red alga</name>
    <name type="synonym">Porphyridium cruentum</name>
    <dbReference type="NCBI Taxonomy" id="35688"/>
    <lineage>
        <taxon>Eukaryota</taxon>
        <taxon>Rhodophyta</taxon>
        <taxon>Bangiophyceae</taxon>
        <taxon>Porphyridiales</taxon>
        <taxon>Porphyridiaceae</taxon>
        <taxon>Porphyridium</taxon>
    </lineage>
</organism>
<dbReference type="PROSITE" id="PS00631">
    <property type="entry name" value="CYTOSOL_AP"/>
    <property type="match status" value="1"/>
</dbReference>
<dbReference type="EMBL" id="VRMN01000001">
    <property type="protein sequence ID" value="KAA8498607.1"/>
    <property type="molecule type" value="Genomic_DNA"/>
</dbReference>
<comment type="similarity">
    <text evidence="3">Belongs to the peptidase M17 family.</text>
</comment>
<keyword evidence="9" id="KW-1185">Reference proteome</keyword>
<evidence type="ECO:0000256" key="5">
    <source>
        <dbReference type="ARBA" id="ARBA00022670"/>
    </source>
</evidence>
<dbReference type="NCBIfam" id="NF002076">
    <property type="entry name" value="PRK00913.2-3"/>
    <property type="match status" value="1"/>
</dbReference>
<dbReference type="GO" id="GO:0006508">
    <property type="term" value="P:proteolysis"/>
    <property type="evidence" value="ECO:0007669"/>
    <property type="project" value="UniProtKB-KW"/>
</dbReference>
<dbReference type="AlphaFoldDB" id="A0A5J4Z7H9"/>
<dbReference type="InterPro" id="IPR008283">
    <property type="entry name" value="Peptidase_M17_N"/>
</dbReference>
<evidence type="ECO:0000313" key="9">
    <source>
        <dbReference type="Proteomes" id="UP000324585"/>
    </source>
</evidence>
<proteinExistence type="inferred from homology"/>
<evidence type="ECO:0000313" key="8">
    <source>
        <dbReference type="EMBL" id="KAA8498607.1"/>
    </source>
</evidence>
<dbReference type="SUPFAM" id="SSF53187">
    <property type="entry name" value="Zn-dependent exopeptidases"/>
    <property type="match status" value="1"/>
</dbReference>
<dbReference type="InterPro" id="IPR000819">
    <property type="entry name" value="Peptidase_M17_C"/>
</dbReference>
<gene>
    <name evidence="8" type="ORF">FVE85_6192</name>
</gene>
<dbReference type="InterPro" id="IPR011356">
    <property type="entry name" value="Leucine_aapep/pepB"/>
</dbReference>
<dbReference type="InterPro" id="IPR023042">
    <property type="entry name" value="Peptidase_M17_leu_NH2_pept"/>
</dbReference>
<protein>
    <submittedName>
        <fullName evidence="8">Putative cytosol aminopeptidase</fullName>
    </submittedName>
</protein>
<keyword evidence="6" id="KW-0378">Hydrolase</keyword>
<dbReference type="HAMAP" id="MF_00181">
    <property type="entry name" value="Cytosol_peptidase_M17"/>
    <property type="match status" value="1"/>
</dbReference>
<dbReference type="GO" id="GO:0030145">
    <property type="term" value="F:manganese ion binding"/>
    <property type="evidence" value="ECO:0007669"/>
    <property type="project" value="InterPro"/>
</dbReference>
<dbReference type="InterPro" id="IPR043472">
    <property type="entry name" value="Macro_dom-like"/>
</dbReference>
<dbReference type="CDD" id="cd00433">
    <property type="entry name" value="Peptidase_M17"/>
    <property type="match status" value="1"/>
</dbReference>
<dbReference type="OMA" id="DSPANQM"/>
<dbReference type="PANTHER" id="PTHR11963:SF23">
    <property type="entry name" value="CYTOSOL AMINOPEPTIDASE"/>
    <property type="match status" value="1"/>
</dbReference>
<comment type="caution">
    <text evidence="8">The sequence shown here is derived from an EMBL/GenBank/DDBJ whole genome shotgun (WGS) entry which is preliminary data.</text>
</comment>
<dbReference type="PRINTS" id="PR00481">
    <property type="entry name" value="LAMNOPPTDASE"/>
</dbReference>
<name>A0A5J4Z7H9_PORPP</name>
<evidence type="ECO:0000256" key="2">
    <source>
        <dbReference type="ARBA" id="ARBA00001585"/>
    </source>
</evidence>
<comment type="catalytic activity">
    <reaction evidence="2">
        <text>Release of N-terminal proline from a peptide.</text>
        <dbReference type="EC" id="3.4.11.5"/>
    </reaction>
</comment>
<evidence type="ECO:0000256" key="3">
    <source>
        <dbReference type="ARBA" id="ARBA00009528"/>
    </source>
</evidence>
<dbReference type="Gene3D" id="3.40.220.10">
    <property type="entry name" value="Leucine Aminopeptidase, subunit E, domain 1"/>
    <property type="match status" value="1"/>
</dbReference>
<dbReference type="GO" id="GO:0005737">
    <property type="term" value="C:cytoplasm"/>
    <property type="evidence" value="ECO:0007669"/>
    <property type="project" value="InterPro"/>
</dbReference>
<keyword evidence="4 8" id="KW-0031">Aminopeptidase</keyword>
<dbReference type="Gene3D" id="3.40.630.10">
    <property type="entry name" value="Zn peptidases"/>
    <property type="match status" value="1"/>
</dbReference>
<dbReference type="SUPFAM" id="SSF52949">
    <property type="entry name" value="Macro domain-like"/>
    <property type="match status" value="1"/>
</dbReference>
<evidence type="ECO:0000256" key="1">
    <source>
        <dbReference type="ARBA" id="ARBA00000135"/>
    </source>
</evidence>
<accession>A0A5J4Z7H9</accession>
<evidence type="ECO:0000259" key="7">
    <source>
        <dbReference type="PROSITE" id="PS00631"/>
    </source>
</evidence>